<dbReference type="AlphaFoldDB" id="A0A919BQV5"/>
<dbReference type="RefSeq" id="WP_190042395.1">
    <property type="nucleotide sequence ID" value="NZ_BNBE01000002.1"/>
</dbReference>
<gene>
    <name evidence="3" type="ORF">GCM10017667_39350</name>
</gene>
<evidence type="ECO:0000313" key="3">
    <source>
        <dbReference type="EMBL" id="GHG04874.1"/>
    </source>
</evidence>
<accession>A0A919BQV5</accession>
<sequence>MRASQIKWTRIAAPLAAAAVASLLALPAASAATPVEAGAANVTAICTHTCVLGTRAATHTGYDRLVFDLTSSTQVTTETNTTGAYTPWSGKQELLQIKGTSYLFITMEDTDVYDDAGNLTFTSPTLQSFNLPALKGVQLLPAFDNRFDKRVQFGITLGSSTGYQVFQLTQPNRLVVDIYR</sequence>
<evidence type="ECO:0000256" key="1">
    <source>
        <dbReference type="SAM" id="SignalP"/>
    </source>
</evidence>
<proteinExistence type="predicted"/>
<feature type="signal peptide" evidence="1">
    <location>
        <begin position="1"/>
        <end position="31"/>
    </location>
</feature>
<dbReference type="InterPro" id="IPR056303">
    <property type="entry name" value="AMIN-like"/>
</dbReference>
<reference evidence="3" key="1">
    <citation type="journal article" date="2014" name="Int. J. Syst. Evol. Microbiol.">
        <title>Complete genome sequence of Corynebacterium casei LMG S-19264T (=DSM 44701T), isolated from a smear-ripened cheese.</title>
        <authorList>
            <consortium name="US DOE Joint Genome Institute (JGI-PGF)"/>
            <person name="Walter F."/>
            <person name="Albersmeier A."/>
            <person name="Kalinowski J."/>
            <person name="Ruckert C."/>
        </authorList>
    </citation>
    <scope>NUCLEOTIDE SEQUENCE</scope>
    <source>
        <strain evidence="3">JCM 4122</strain>
    </source>
</reference>
<comment type="caution">
    <text evidence="3">The sequence shown here is derived from an EMBL/GenBank/DDBJ whole genome shotgun (WGS) entry which is preliminary data.</text>
</comment>
<dbReference type="EMBL" id="BNBE01000002">
    <property type="protein sequence ID" value="GHG04874.1"/>
    <property type="molecule type" value="Genomic_DNA"/>
</dbReference>
<feature type="chain" id="PRO_5037838874" description="AMIN-like domain-containing protein" evidence="1">
    <location>
        <begin position="32"/>
        <end position="180"/>
    </location>
</feature>
<dbReference type="Pfam" id="PF24837">
    <property type="entry name" value="AMIN-like"/>
    <property type="match status" value="1"/>
</dbReference>
<keyword evidence="1" id="KW-0732">Signal</keyword>
<organism evidence="3 4">
    <name type="scientific">Streptomyces filamentosus</name>
    <name type="common">Streptomyces roseosporus</name>
    <dbReference type="NCBI Taxonomy" id="67294"/>
    <lineage>
        <taxon>Bacteria</taxon>
        <taxon>Bacillati</taxon>
        <taxon>Actinomycetota</taxon>
        <taxon>Actinomycetes</taxon>
        <taxon>Kitasatosporales</taxon>
        <taxon>Streptomycetaceae</taxon>
        <taxon>Streptomyces</taxon>
    </lineage>
</organism>
<dbReference type="Proteomes" id="UP000632849">
    <property type="component" value="Unassembled WGS sequence"/>
</dbReference>
<name>A0A919BQV5_STRFL</name>
<protein>
    <recommendedName>
        <fullName evidence="2">AMIN-like domain-containing protein</fullName>
    </recommendedName>
</protein>
<evidence type="ECO:0000313" key="4">
    <source>
        <dbReference type="Proteomes" id="UP000632849"/>
    </source>
</evidence>
<keyword evidence="4" id="KW-1185">Reference proteome</keyword>
<evidence type="ECO:0000259" key="2">
    <source>
        <dbReference type="Pfam" id="PF24837"/>
    </source>
</evidence>
<reference evidence="3" key="2">
    <citation type="submission" date="2020-09" db="EMBL/GenBank/DDBJ databases">
        <authorList>
            <person name="Sun Q."/>
            <person name="Ohkuma M."/>
        </authorList>
    </citation>
    <scope>NUCLEOTIDE SEQUENCE</scope>
    <source>
        <strain evidence="3">JCM 4122</strain>
    </source>
</reference>
<feature type="domain" description="AMIN-like" evidence="2">
    <location>
        <begin position="51"/>
        <end position="179"/>
    </location>
</feature>